<protein>
    <submittedName>
        <fullName evidence="2">Uncharacterized protein</fullName>
    </submittedName>
</protein>
<dbReference type="Gene3D" id="1.20.1070.10">
    <property type="entry name" value="Rhodopsin 7-helix transmembrane proteins"/>
    <property type="match status" value="1"/>
</dbReference>
<dbReference type="EMBL" id="CAXITT010001071">
    <property type="protein sequence ID" value="CAL1547798.1"/>
    <property type="molecule type" value="Genomic_DNA"/>
</dbReference>
<evidence type="ECO:0000256" key="1">
    <source>
        <dbReference type="SAM" id="Phobius"/>
    </source>
</evidence>
<dbReference type="SUPFAM" id="SSF81321">
    <property type="entry name" value="Family A G protein-coupled receptor-like"/>
    <property type="match status" value="1"/>
</dbReference>
<reference evidence="2 3" key="1">
    <citation type="submission" date="2024-04" db="EMBL/GenBank/DDBJ databases">
        <authorList>
            <consortium name="Genoscope - CEA"/>
            <person name="William W."/>
        </authorList>
    </citation>
    <scope>NUCLEOTIDE SEQUENCE [LARGE SCALE GENOMIC DNA]</scope>
</reference>
<keyword evidence="1" id="KW-1133">Transmembrane helix</keyword>
<keyword evidence="3" id="KW-1185">Reference proteome</keyword>
<evidence type="ECO:0000313" key="2">
    <source>
        <dbReference type="EMBL" id="CAL1547798.1"/>
    </source>
</evidence>
<feature type="transmembrane region" description="Helical" evidence="1">
    <location>
        <begin position="61"/>
        <end position="82"/>
    </location>
</feature>
<keyword evidence="1" id="KW-0472">Membrane</keyword>
<proteinExistence type="predicted"/>
<evidence type="ECO:0000313" key="3">
    <source>
        <dbReference type="Proteomes" id="UP001497497"/>
    </source>
</evidence>
<accession>A0AAV2IKR3</accession>
<name>A0AAV2IKR3_LYMST</name>
<keyword evidence="1" id="KW-0812">Transmembrane</keyword>
<sequence>MNLDVKMSFQQLMGPDPVAVPSPTNLSEILHLAPGEARGCDSNGTDEYESFYNTSQFVTGLIIYPILCITGVLGNSLSLIVLSHKDMATSTNIYLLGK</sequence>
<dbReference type="Proteomes" id="UP001497497">
    <property type="component" value="Unassembled WGS sequence"/>
</dbReference>
<dbReference type="AlphaFoldDB" id="A0AAV2IKR3"/>
<comment type="caution">
    <text evidence="2">The sequence shown here is derived from an EMBL/GenBank/DDBJ whole genome shotgun (WGS) entry which is preliminary data.</text>
</comment>
<gene>
    <name evidence="2" type="ORF">GSLYS_00021115001</name>
</gene>
<organism evidence="2 3">
    <name type="scientific">Lymnaea stagnalis</name>
    <name type="common">Great pond snail</name>
    <name type="synonym">Helix stagnalis</name>
    <dbReference type="NCBI Taxonomy" id="6523"/>
    <lineage>
        <taxon>Eukaryota</taxon>
        <taxon>Metazoa</taxon>
        <taxon>Spiralia</taxon>
        <taxon>Lophotrochozoa</taxon>
        <taxon>Mollusca</taxon>
        <taxon>Gastropoda</taxon>
        <taxon>Heterobranchia</taxon>
        <taxon>Euthyneura</taxon>
        <taxon>Panpulmonata</taxon>
        <taxon>Hygrophila</taxon>
        <taxon>Lymnaeoidea</taxon>
        <taxon>Lymnaeidae</taxon>
        <taxon>Lymnaea</taxon>
    </lineage>
</organism>